<dbReference type="KEGG" id="vg:23463121"/>
<evidence type="ECO:0000313" key="3">
    <source>
        <dbReference type="Proteomes" id="UP000202511"/>
    </source>
</evidence>
<feature type="compositionally biased region" description="Basic and acidic residues" evidence="1">
    <location>
        <begin position="22"/>
        <end position="32"/>
    </location>
</feature>
<name>A0A0B5J3Q3_9VIRU</name>
<dbReference type="EMBL" id="KP136319">
    <property type="protein sequence ID" value="AJF98204.1"/>
    <property type="molecule type" value="Genomic_DNA"/>
</dbReference>
<dbReference type="RefSeq" id="YP_009120439.1">
    <property type="nucleotide sequence ID" value="NC_026440.1"/>
</dbReference>
<accession>A0A0B5J3Q3</accession>
<proteinExistence type="predicted"/>
<feature type="compositionally biased region" description="Polar residues" evidence="1">
    <location>
        <begin position="1"/>
        <end position="13"/>
    </location>
</feature>
<feature type="compositionally biased region" description="Polar residues" evidence="1">
    <location>
        <begin position="37"/>
        <end position="48"/>
    </location>
</feature>
<reference evidence="2 3" key="1">
    <citation type="journal article" date="2015" name="Parasitol. Res.">
        <title>Viruses in close associations with free-living amoebae.</title>
        <authorList>
            <person name="Scheid P."/>
        </authorList>
    </citation>
    <scope>NUCLEOTIDE SEQUENCE [LARGE SCALE GENOMIC DNA]</scope>
    <source>
        <strain evidence="2">KlaHel</strain>
    </source>
</reference>
<evidence type="ECO:0000256" key="1">
    <source>
        <dbReference type="SAM" id="MobiDB-lite"/>
    </source>
</evidence>
<dbReference type="GeneID" id="23463121"/>
<evidence type="ECO:0000313" key="2">
    <source>
        <dbReference type="EMBL" id="AJF98204.1"/>
    </source>
</evidence>
<sequence>MTTDPPDADTNNAMREWANATRWRDRDSDSRTHAGSRHQQLGTQTSTRYDGADDAASYAPRPATIVRHVDRDGAMPTIMAAPAADSATERSLLEMRVARRIDDDLANTTTTDDRSMTDTMRDAAVYVASMTEARGKRRRLTIDSSRSMLSVMCPRVRHGDTPMGLSALALWQSQCIEWGRPELAGLRRLDAYDDAPPSVALFHLDLCGSSAPLRANVQYGAFMHEDHHDRMVRAAPALLALAGRIQRPCNLQYAAAVAVARQSAQTRDLLGRSDLLCTSMQRLVAAAALLCRSNGIDVREVAPVFDIDVGHARDDGLRERLGLAVAAALARLHDPTLSE</sequence>
<dbReference type="Proteomes" id="UP000202511">
    <property type="component" value="Segment"/>
</dbReference>
<organism evidence="2 3">
    <name type="scientific">Pandoravirus inopinatum</name>
    <dbReference type="NCBI Taxonomy" id="1605721"/>
    <lineage>
        <taxon>Viruses</taxon>
        <taxon>Pandoravirus</taxon>
    </lineage>
</organism>
<protein>
    <submittedName>
        <fullName evidence="2">Uncharacterized protein</fullName>
    </submittedName>
</protein>
<feature type="region of interest" description="Disordered" evidence="1">
    <location>
        <begin position="1"/>
        <end position="56"/>
    </location>
</feature>